<dbReference type="SUPFAM" id="SSF52980">
    <property type="entry name" value="Restriction endonuclease-like"/>
    <property type="match status" value="1"/>
</dbReference>
<dbReference type="InterPro" id="IPR011335">
    <property type="entry name" value="Restrct_endonuc-II-like"/>
</dbReference>
<dbReference type="HOGENOM" id="CLU_848976_0_0_4"/>
<dbReference type="STRING" id="338969.Rfer_1055"/>
<gene>
    <name evidence="1" type="ordered locus">Rfer_1055</name>
</gene>
<keyword evidence="2" id="KW-1185">Reference proteome</keyword>
<dbReference type="KEGG" id="rfr:Rfer_1055"/>
<evidence type="ECO:0000313" key="1">
    <source>
        <dbReference type="EMBL" id="ABD68796.1"/>
    </source>
</evidence>
<dbReference type="AlphaFoldDB" id="Q21ZK7"/>
<sequence>MGHVIQKVKRIAARAAPLTGNKMAHPKKNEARLRELRRRQWDDKWGKDYLPAIFANPKEAPSISEFTILTSEKLGSRGVHTLSKSETWLAIFALFNPSLWDLQEERILYPTARAHFLHGHPRARGQKFPPLKGTLDVAERMGTLDQHPVCKIRVEIDGCARLIDAPFPYIGDLLLFLEDRNGAYVVNWNIKDKVNNFSSSRPRKGKPQTPNNLGAKNRNALESLYYKDGEIPTREIAGAQLDFELRCNLKDLFGAHLHQINIPSELRPDIVNSFLSAVGTRLPADKMCKELAMMHRLDTEDLVHFLNQCIWHRKVRIDLFNRFLMDRPLRPEIEDPLEVYSHWFSRI</sequence>
<proteinExistence type="predicted"/>
<dbReference type="GO" id="GO:0003676">
    <property type="term" value="F:nucleic acid binding"/>
    <property type="evidence" value="ECO:0007669"/>
    <property type="project" value="InterPro"/>
</dbReference>
<dbReference type="Gene3D" id="3.40.1350.10">
    <property type="match status" value="1"/>
</dbReference>
<dbReference type="InterPro" id="IPR011856">
    <property type="entry name" value="tRNA_endonuc-like_dom_sf"/>
</dbReference>
<protein>
    <submittedName>
        <fullName evidence="1">Transposase, TnsA-related protein</fullName>
    </submittedName>
</protein>
<name>Q21ZK7_ALBFT</name>
<dbReference type="EMBL" id="CP000267">
    <property type="protein sequence ID" value="ABD68796.1"/>
    <property type="molecule type" value="Genomic_DNA"/>
</dbReference>
<accession>Q21ZK7</accession>
<organism evidence="1 2">
    <name type="scientific">Albidiferax ferrireducens (strain ATCC BAA-621 / DSM 15236 / T118)</name>
    <name type="common">Rhodoferax ferrireducens</name>
    <dbReference type="NCBI Taxonomy" id="338969"/>
    <lineage>
        <taxon>Bacteria</taxon>
        <taxon>Pseudomonadati</taxon>
        <taxon>Pseudomonadota</taxon>
        <taxon>Betaproteobacteria</taxon>
        <taxon>Burkholderiales</taxon>
        <taxon>Comamonadaceae</taxon>
        <taxon>Rhodoferax</taxon>
    </lineage>
</organism>
<dbReference type="Proteomes" id="UP000008332">
    <property type="component" value="Chromosome"/>
</dbReference>
<dbReference type="eggNOG" id="ENOG5032687">
    <property type="taxonomic scope" value="Bacteria"/>
</dbReference>
<reference evidence="2" key="1">
    <citation type="submission" date="2006-02" db="EMBL/GenBank/DDBJ databases">
        <title>Complete sequence of chromosome of Rhodoferax ferrireducens DSM 15236.</title>
        <authorList>
            <person name="Copeland A."/>
            <person name="Lucas S."/>
            <person name="Lapidus A."/>
            <person name="Barry K."/>
            <person name="Detter J.C."/>
            <person name="Glavina del Rio T."/>
            <person name="Hammon N."/>
            <person name="Israni S."/>
            <person name="Pitluck S."/>
            <person name="Brettin T."/>
            <person name="Bruce D."/>
            <person name="Han C."/>
            <person name="Tapia R."/>
            <person name="Gilna P."/>
            <person name="Kiss H."/>
            <person name="Schmutz J."/>
            <person name="Larimer F."/>
            <person name="Land M."/>
            <person name="Kyrpides N."/>
            <person name="Ivanova N."/>
            <person name="Richardson P."/>
        </authorList>
    </citation>
    <scope>NUCLEOTIDE SEQUENCE [LARGE SCALE GENOMIC DNA]</scope>
    <source>
        <strain evidence="2">ATCC BAA-621 / DSM 15236 / T118</strain>
    </source>
</reference>
<evidence type="ECO:0000313" key="2">
    <source>
        <dbReference type="Proteomes" id="UP000008332"/>
    </source>
</evidence>